<name>A0A812UA77_9DINO</name>
<evidence type="ECO:0000313" key="3">
    <source>
        <dbReference type="Proteomes" id="UP000604046"/>
    </source>
</evidence>
<sequence length="610" mass="66869">MALCTIHAYFQVLDEAKAMSVMKDFIESTKAEKGCLWYAWDRAGDKLFCNEAYADAQAVLTHMETLGKVGNFDGAAKLTSIEFHGPSVELEKLRDTAKAVNAVMFTEDQNASFMHPMAPGAATAAAPASLCTVHAYYDLTDEGKAEPVLADLAAKTKTEKGCVYYGWTKAGDTLFCREGYLDSEAVLAHLSNVASCNGLATCTRLRRLEIHGPAPQLEKLRKPAEQMKAQCFERHAGFQRVEMATAVKASPVGGLRLGGSVLRDFCSIHAYYKVTDEASLGGLLAKFEARTKAEAGCLWYAWDRAGDRLFCNEAYASAEALLAHVQHLEKVGSLQGAAKLTDIEFHGPSAELEKVMGTAKKLGAALFALESDVNFKPVDLRPEGQPADLCTMHAYFNVEDESGVKGALSELVQKSRAEESCIYYGWTRAGSKLFCREGYTSADGILAHLVNVSTCGGLTKFAKPYRIEIHGPKAEIAKLKDTADKMGAVCYERSSGFQHFQAKASLALARTGGDGLEQLKKMFLRLASVLKYFGLGGHAVEIFLALIGRLLRRRLTLFRARWMNLAASFLIIAGHLAEQSKQQEETHQYLDRIAILETQLLRLQVREKAQ</sequence>
<dbReference type="InterPro" id="IPR011008">
    <property type="entry name" value="Dimeric_a/b-barrel"/>
</dbReference>
<dbReference type="EMBL" id="CAJNDS010002672">
    <property type="protein sequence ID" value="CAE7561964.1"/>
    <property type="molecule type" value="Genomic_DNA"/>
</dbReference>
<feature type="transmembrane region" description="Helical" evidence="1">
    <location>
        <begin position="529"/>
        <end position="548"/>
    </location>
</feature>
<organism evidence="2 3">
    <name type="scientific">Symbiodinium natans</name>
    <dbReference type="NCBI Taxonomy" id="878477"/>
    <lineage>
        <taxon>Eukaryota</taxon>
        <taxon>Sar</taxon>
        <taxon>Alveolata</taxon>
        <taxon>Dinophyceae</taxon>
        <taxon>Suessiales</taxon>
        <taxon>Symbiodiniaceae</taxon>
        <taxon>Symbiodinium</taxon>
    </lineage>
</organism>
<comment type="caution">
    <text evidence="2">The sequence shown here is derived from an EMBL/GenBank/DDBJ whole genome shotgun (WGS) entry which is preliminary data.</text>
</comment>
<protein>
    <recommendedName>
        <fullName evidence="4">ABM domain-containing protein</fullName>
    </recommendedName>
</protein>
<dbReference type="AlphaFoldDB" id="A0A812UA77"/>
<keyword evidence="1" id="KW-0812">Transmembrane</keyword>
<dbReference type="SUPFAM" id="SSF54909">
    <property type="entry name" value="Dimeric alpha+beta barrel"/>
    <property type="match status" value="1"/>
</dbReference>
<evidence type="ECO:0008006" key="4">
    <source>
        <dbReference type="Google" id="ProtNLM"/>
    </source>
</evidence>
<dbReference type="Proteomes" id="UP000604046">
    <property type="component" value="Unassembled WGS sequence"/>
</dbReference>
<gene>
    <name evidence="2" type="ORF">SNAT2548_LOCUS31724</name>
</gene>
<keyword evidence="3" id="KW-1185">Reference proteome</keyword>
<keyword evidence="1" id="KW-1133">Transmembrane helix</keyword>
<evidence type="ECO:0000256" key="1">
    <source>
        <dbReference type="SAM" id="Phobius"/>
    </source>
</evidence>
<accession>A0A812UA77</accession>
<reference evidence="2" key="1">
    <citation type="submission" date="2021-02" db="EMBL/GenBank/DDBJ databases">
        <authorList>
            <person name="Dougan E. K."/>
            <person name="Rhodes N."/>
            <person name="Thang M."/>
            <person name="Chan C."/>
        </authorList>
    </citation>
    <scope>NUCLEOTIDE SEQUENCE</scope>
</reference>
<proteinExistence type="predicted"/>
<keyword evidence="1" id="KW-0472">Membrane</keyword>
<dbReference type="OrthoDB" id="424421at2759"/>
<evidence type="ECO:0000313" key="2">
    <source>
        <dbReference type="EMBL" id="CAE7561964.1"/>
    </source>
</evidence>